<organism evidence="1">
    <name type="scientific">marine sediment metagenome</name>
    <dbReference type="NCBI Taxonomy" id="412755"/>
    <lineage>
        <taxon>unclassified sequences</taxon>
        <taxon>metagenomes</taxon>
        <taxon>ecological metagenomes</taxon>
    </lineage>
</organism>
<comment type="caution">
    <text evidence="1">The sequence shown here is derived from an EMBL/GenBank/DDBJ whole genome shotgun (WGS) entry which is preliminary data.</text>
</comment>
<sequence>MESKKCQIVLVGHLPGKLILSIDKETLNKIIFITEKETLSGTTEAKKALDFLIKYYKKRMVEVESANFSFQEQIKSIAELVYKIIQEKLLGFSDITVNVLLIQFGIFCFPKKLHLN</sequence>
<evidence type="ECO:0000313" key="1">
    <source>
        <dbReference type="EMBL" id="GAH11302.1"/>
    </source>
</evidence>
<proteinExistence type="predicted"/>
<name>X1CU09_9ZZZZ</name>
<dbReference type="EMBL" id="BART01039168">
    <property type="protein sequence ID" value="GAH11302.1"/>
    <property type="molecule type" value="Genomic_DNA"/>
</dbReference>
<accession>X1CU09</accession>
<feature type="non-terminal residue" evidence="1">
    <location>
        <position position="116"/>
    </location>
</feature>
<protein>
    <submittedName>
        <fullName evidence="1">Uncharacterized protein</fullName>
    </submittedName>
</protein>
<reference evidence="1" key="1">
    <citation type="journal article" date="2014" name="Front. Microbiol.">
        <title>High frequency of phylogenetically diverse reductive dehalogenase-homologous genes in deep subseafloor sedimentary metagenomes.</title>
        <authorList>
            <person name="Kawai M."/>
            <person name="Futagami T."/>
            <person name="Toyoda A."/>
            <person name="Takaki Y."/>
            <person name="Nishi S."/>
            <person name="Hori S."/>
            <person name="Arai W."/>
            <person name="Tsubouchi T."/>
            <person name="Morono Y."/>
            <person name="Uchiyama I."/>
            <person name="Ito T."/>
            <person name="Fujiyama A."/>
            <person name="Inagaki F."/>
            <person name="Takami H."/>
        </authorList>
    </citation>
    <scope>NUCLEOTIDE SEQUENCE</scope>
    <source>
        <strain evidence="1">Expedition CK06-06</strain>
    </source>
</reference>
<gene>
    <name evidence="1" type="ORF">S01H4_64530</name>
</gene>
<dbReference type="AlphaFoldDB" id="X1CU09"/>